<sequence length="72" mass="8333">MNVSISIDFSQLKTVISQCNLQEKLELLQLLEKDTFSVRFNKFLSSVQTDELSLEDITQEVEAVRQANYHAR</sequence>
<dbReference type="EMBL" id="JACJPY010000008">
    <property type="protein sequence ID" value="MBD2149337.1"/>
    <property type="molecule type" value="Genomic_DNA"/>
</dbReference>
<keyword evidence="2" id="KW-1185">Reference proteome</keyword>
<dbReference type="RefSeq" id="WP_190349712.1">
    <property type="nucleotide sequence ID" value="NZ_JACJPY010000008.1"/>
</dbReference>
<evidence type="ECO:0000313" key="2">
    <source>
        <dbReference type="Proteomes" id="UP000631421"/>
    </source>
</evidence>
<comment type="caution">
    <text evidence="1">The sequence shown here is derived from an EMBL/GenBank/DDBJ whole genome shotgun (WGS) entry which is preliminary data.</text>
</comment>
<dbReference type="Proteomes" id="UP000631421">
    <property type="component" value="Unassembled WGS sequence"/>
</dbReference>
<name>A0A926US62_9CYAN</name>
<gene>
    <name evidence="1" type="ORF">H6F44_04245</name>
</gene>
<reference evidence="1" key="1">
    <citation type="journal article" date="2015" name="ISME J.">
        <title>Draft Genome Sequence of Streptomyces incarnatus NRRL8089, which Produces the Nucleoside Antibiotic Sinefungin.</title>
        <authorList>
            <person name="Oshima K."/>
            <person name="Hattori M."/>
            <person name="Shimizu H."/>
            <person name="Fukuda K."/>
            <person name="Nemoto M."/>
            <person name="Inagaki K."/>
            <person name="Tamura T."/>
        </authorList>
    </citation>
    <scope>NUCLEOTIDE SEQUENCE</scope>
    <source>
        <strain evidence="1">FACHB-1277</strain>
    </source>
</reference>
<accession>A0A926US62</accession>
<proteinExistence type="predicted"/>
<reference evidence="1" key="2">
    <citation type="submission" date="2020-08" db="EMBL/GenBank/DDBJ databases">
        <authorList>
            <person name="Chen M."/>
            <person name="Teng W."/>
            <person name="Zhao L."/>
            <person name="Hu C."/>
            <person name="Zhou Y."/>
            <person name="Han B."/>
            <person name="Song L."/>
            <person name="Shu W."/>
        </authorList>
    </citation>
    <scope>NUCLEOTIDE SEQUENCE</scope>
    <source>
        <strain evidence="1">FACHB-1277</strain>
    </source>
</reference>
<organism evidence="1 2">
    <name type="scientific">Pseudanabaena cinerea FACHB-1277</name>
    <dbReference type="NCBI Taxonomy" id="2949581"/>
    <lineage>
        <taxon>Bacteria</taxon>
        <taxon>Bacillati</taxon>
        <taxon>Cyanobacteriota</taxon>
        <taxon>Cyanophyceae</taxon>
        <taxon>Pseudanabaenales</taxon>
        <taxon>Pseudanabaenaceae</taxon>
        <taxon>Pseudanabaena</taxon>
        <taxon>Pseudanabaena cinerea</taxon>
    </lineage>
</organism>
<protein>
    <submittedName>
        <fullName evidence="1">Uncharacterized protein</fullName>
    </submittedName>
</protein>
<dbReference type="AlphaFoldDB" id="A0A926US62"/>
<dbReference type="NCBIfam" id="NF047401">
    <property type="entry name" value="TA_anti_VapB15"/>
    <property type="match status" value="1"/>
</dbReference>
<evidence type="ECO:0000313" key="1">
    <source>
        <dbReference type="EMBL" id="MBD2149337.1"/>
    </source>
</evidence>